<sequence>MNRSALMVVAWLWVAAPFTYGLVQLFIKVVQLFKG</sequence>
<evidence type="ECO:0000313" key="1">
    <source>
        <dbReference type="EMBL" id="REH42744.1"/>
    </source>
</evidence>
<keyword evidence="2" id="KW-1185">Reference proteome</keyword>
<protein>
    <submittedName>
        <fullName evidence="1">Uncharacterized protein</fullName>
    </submittedName>
</protein>
<dbReference type="Proteomes" id="UP000256269">
    <property type="component" value="Unassembled WGS sequence"/>
</dbReference>
<comment type="caution">
    <text evidence="1">The sequence shown here is derived from an EMBL/GenBank/DDBJ whole genome shotgun (WGS) entry which is preliminary data.</text>
</comment>
<accession>A0A3E0HD65</accession>
<name>A0A3E0HD65_9PSEU</name>
<dbReference type="RefSeq" id="WP_425460087.1">
    <property type="nucleotide sequence ID" value="NZ_CP144375.1"/>
</dbReference>
<proteinExistence type="predicted"/>
<dbReference type="EMBL" id="QUNO01000010">
    <property type="protein sequence ID" value="REH42744.1"/>
    <property type="molecule type" value="Genomic_DNA"/>
</dbReference>
<organism evidence="1 2">
    <name type="scientific">Kutzneria buriramensis</name>
    <dbReference type="NCBI Taxonomy" id="1045776"/>
    <lineage>
        <taxon>Bacteria</taxon>
        <taxon>Bacillati</taxon>
        <taxon>Actinomycetota</taxon>
        <taxon>Actinomycetes</taxon>
        <taxon>Pseudonocardiales</taxon>
        <taxon>Pseudonocardiaceae</taxon>
        <taxon>Kutzneria</taxon>
    </lineage>
</organism>
<reference evidence="1 2" key="1">
    <citation type="submission" date="2018-08" db="EMBL/GenBank/DDBJ databases">
        <title>Genomic Encyclopedia of Archaeal and Bacterial Type Strains, Phase II (KMG-II): from individual species to whole genera.</title>
        <authorList>
            <person name="Goeker M."/>
        </authorList>
    </citation>
    <scope>NUCLEOTIDE SEQUENCE [LARGE SCALE GENOMIC DNA]</scope>
    <source>
        <strain evidence="1 2">DSM 45791</strain>
    </source>
</reference>
<dbReference type="AlphaFoldDB" id="A0A3E0HD65"/>
<evidence type="ECO:0000313" key="2">
    <source>
        <dbReference type="Proteomes" id="UP000256269"/>
    </source>
</evidence>
<gene>
    <name evidence="1" type="ORF">BCF44_110241</name>
</gene>